<dbReference type="PANTHER" id="PTHR22974:SF21">
    <property type="entry name" value="DUAL SPECIFICITY PROTEIN KINASE TTK"/>
    <property type="match status" value="1"/>
</dbReference>
<dbReference type="GO" id="GO:0004712">
    <property type="term" value="F:protein serine/threonine/tyrosine kinase activity"/>
    <property type="evidence" value="ECO:0007669"/>
    <property type="project" value="TreeGrafter"/>
</dbReference>
<feature type="domain" description="Protein kinase" evidence="7">
    <location>
        <begin position="175"/>
        <end position="439"/>
    </location>
</feature>
<accession>A0A2A2M0K8</accession>
<keyword evidence="4" id="KW-0418">Kinase</keyword>
<evidence type="ECO:0000256" key="6">
    <source>
        <dbReference type="SAM" id="MobiDB-lite"/>
    </source>
</evidence>
<dbReference type="GO" id="GO:0005524">
    <property type="term" value="F:ATP binding"/>
    <property type="evidence" value="ECO:0007669"/>
    <property type="project" value="UniProtKB-KW"/>
</dbReference>
<name>A0A2A2M0K8_9BILA</name>
<dbReference type="GO" id="GO:0033316">
    <property type="term" value="P:meiotic spindle assembly checkpoint signaling"/>
    <property type="evidence" value="ECO:0007669"/>
    <property type="project" value="TreeGrafter"/>
</dbReference>
<dbReference type="Proteomes" id="UP000218231">
    <property type="component" value="Unassembled WGS sequence"/>
</dbReference>
<feature type="compositionally biased region" description="Low complexity" evidence="6">
    <location>
        <begin position="1"/>
        <end position="16"/>
    </location>
</feature>
<dbReference type="InterPro" id="IPR011009">
    <property type="entry name" value="Kinase-like_dom_sf"/>
</dbReference>
<dbReference type="Pfam" id="PF00069">
    <property type="entry name" value="Pkinase"/>
    <property type="match status" value="1"/>
</dbReference>
<reference evidence="8 9" key="1">
    <citation type="journal article" date="2017" name="Curr. Biol.">
        <title>Genome architecture and evolution of a unichromosomal asexual nematode.</title>
        <authorList>
            <person name="Fradin H."/>
            <person name="Zegar C."/>
            <person name="Gutwein M."/>
            <person name="Lucas J."/>
            <person name="Kovtun M."/>
            <person name="Corcoran D."/>
            <person name="Baugh L.R."/>
            <person name="Kiontke K."/>
            <person name="Gunsalus K."/>
            <person name="Fitch D.H."/>
            <person name="Piano F."/>
        </authorList>
    </citation>
    <scope>NUCLEOTIDE SEQUENCE [LARGE SCALE GENOMIC DNA]</scope>
    <source>
        <strain evidence="8">PF1309</strain>
    </source>
</reference>
<evidence type="ECO:0000256" key="2">
    <source>
        <dbReference type="ARBA" id="ARBA00022679"/>
    </source>
</evidence>
<keyword evidence="3" id="KW-0547">Nucleotide-binding</keyword>
<dbReference type="STRING" id="2018661.A0A2A2M0K8"/>
<dbReference type="GO" id="GO:0034501">
    <property type="term" value="P:protein localization to kinetochore"/>
    <property type="evidence" value="ECO:0007669"/>
    <property type="project" value="TreeGrafter"/>
</dbReference>
<evidence type="ECO:0000256" key="5">
    <source>
        <dbReference type="ARBA" id="ARBA00022840"/>
    </source>
</evidence>
<feature type="compositionally biased region" description="Polar residues" evidence="6">
    <location>
        <begin position="55"/>
        <end position="80"/>
    </location>
</feature>
<gene>
    <name evidence="8" type="ORF">WR25_21876</name>
</gene>
<sequence length="477" mass="53898">MDSGISTSETGGTTSGKTFMERLKAQNARHKQQLEEKRKKLEAKQKENQRPAVSHSLNAFNISVNTSQAVDNDKPINSTLPEPPKAPLSSRQSVFRTPAGRGDRHKQINQLKLSPIVPNLAEHTPKTPGHSGVKKSREEKDKMSFASPHFSKLKRSVSLLSDLDDNLIVVKGKSYRKLTLLGKGGSCKVYEAVDEQSQVVYAIKIAELPEDEGLRRSLINEVLLLERLQDSRYVIRMKDYDMDESSNRLYVVMERGDTDFASFLTRNADSINTRFIHFYWEQMLRAVKVIHDQNIVHADLKPANFLLVRGNLKLIDFGISSSAHENKKKSAIVGTLDYMAPEQFTDEQPQVKIDVWALGCILYRIVYGKLPFADVPRSDRINKICDPRFAIRFNPIEDEIILRSIKRCLERNYEKRASIDELLQLLADSSSAPGAEASIDYAALASEMQGATPKTLAKKLKRLVLQSQTRKKLNFDD</sequence>
<dbReference type="FunFam" id="3.30.200.20:FF:000131">
    <property type="entry name" value="Dual specificity protein kinase TTK"/>
    <property type="match status" value="1"/>
</dbReference>
<dbReference type="OrthoDB" id="5872237at2759"/>
<dbReference type="InterPro" id="IPR000719">
    <property type="entry name" value="Prot_kinase_dom"/>
</dbReference>
<evidence type="ECO:0000259" key="7">
    <source>
        <dbReference type="PROSITE" id="PS50011"/>
    </source>
</evidence>
<proteinExistence type="predicted"/>
<evidence type="ECO:0000256" key="4">
    <source>
        <dbReference type="ARBA" id="ARBA00022777"/>
    </source>
</evidence>
<dbReference type="PROSITE" id="PS50011">
    <property type="entry name" value="PROTEIN_KINASE_DOM"/>
    <property type="match status" value="1"/>
</dbReference>
<evidence type="ECO:0000313" key="8">
    <source>
        <dbReference type="EMBL" id="PAV91903.1"/>
    </source>
</evidence>
<dbReference type="GO" id="GO:0004674">
    <property type="term" value="F:protein serine/threonine kinase activity"/>
    <property type="evidence" value="ECO:0007669"/>
    <property type="project" value="UniProtKB-KW"/>
</dbReference>
<dbReference type="PANTHER" id="PTHR22974">
    <property type="entry name" value="MIXED LINEAGE PROTEIN KINASE"/>
    <property type="match status" value="1"/>
</dbReference>
<protein>
    <recommendedName>
        <fullName evidence="7">Protein kinase domain-containing protein</fullName>
    </recommendedName>
</protein>
<dbReference type="SMART" id="SM00220">
    <property type="entry name" value="S_TKc"/>
    <property type="match status" value="1"/>
</dbReference>
<evidence type="ECO:0000256" key="3">
    <source>
        <dbReference type="ARBA" id="ARBA00022741"/>
    </source>
</evidence>
<dbReference type="SUPFAM" id="SSF56112">
    <property type="entry name" value="Protein kinase-like (PK-like)"/>
    <property type="match status" value="1"/>
</dbReference>
<dbReference type="Gene3D" id="1.10.510.10">
    <property type="entry name" value="Transferase(Phosphotransferase) domain 1"/>
    <property type="match status" value="1"/>
</dbReference>
<feature type="region of interest" description="Disordered" evidence="6">
    <location>
        <begin position="119"/>
        <end position="139"/>
    </location>
</feature>
<dbReference type="GO" id="GO:0007059">
    <property type="term" value="P:chromosome segregation"/>
    <property type="evidence" value="ECO:0007669"/>
    <property type="project" value="TreeGrafter"/>
</dbReference>
<feature type="compositionally biased region" description="Basic and acidic residues" evidence="6">
    <location>
        <begin position="32"/>
        <end position="49"/>
    </location>
</feature>
<keyword evidence="2" id="KW-0808">Transferase</keyword>
<dbReference type="GO" id="GO:0005634">
    <property type="term" value="C:nucleus"/>
    <property type="evidence" value="ECO:0007669"/>
    <property type="project" value="TreeGrafter"/>
</dbReference>
<evidence type="ECO:0000256" key="1">
    <source>
        <dbReference type="ARBA" id="ARBA00022527"/>
    </source>
</evidence>
<feature type="region of interest" description="Disordered" evidence="6">
    <location>
        <begin position="1"/>
        <end position="105"/>
    </location>
</feature>
<dbReference type="EMBL" id="LIAE01006285">
    <property type="protein sequence ID" value="PAV91903.1"/>
    <property type="molecule type" value="Genomic_DNA"/>
</dbReference>
<comment type="caution">
    <text evidence="8">The sequence shown here is derived from an EMBL/GenBank/DDBJ whole genome shotgun (WGS) entry which is preliminary data.</text>
</comment>
<evidence type="ECO:0000313" key="9">
    <source>
        <dbReference type="Proteomes" id="UP000218231"/>
    </source>
</evidence>
<keyword evidence="9" id="KW-1185">Reference proteome</keyword>
<keyword evidence="5" id="KW-0067">ATP-binding</keyword>
<dbReference type="GO" id="GO:0007094">
    <property type="term" value="P:mitotic spindle assembly checkpoint signaling"/>
    <property type="evidence" value="ECO:0007669"/>
    <property type="project" value="TreeGrafter"/>
</dbReference>
<dbReference type="AlphaFoldDB" id="A0A2A2M0K8"/>
<dbReference type="InterPro" id="IPR008271">
    <property type="entry name" value="Ser/Thr_kinase_AS"/>
</dbReference>
<organism evidence="8 9">
    <name type="scientific">Diploscapter pachys</name>
    <dbReference type="NCBI Taxonomy" id="2018661"/>
    <lineage>
        <taxon>Eukaryota</taxon>
        <taxon>Metazoa</taxon>
        <taxon>Ecdysozoa</taxon>
        <taxon>Nematoda</taxon>
        <taxon>Chromadorea</taxon>
        <taxon>Rhabditida</taxon>
        <taxon>Rhabditina</taxon>
        <taxon>Rhabditomorpha</taxon>
        <taxon>Rhabditoidea</taxon>
        <taxon>Rhabditidae</taxon>
        <taxon>Diploscapter</taxon>
    </lineage>
</organism>
<dbReference type="Gene3D" id="3.30.200.20">
    <property type="entry name" value="Phosphorylase Kinase, domain 1"/>
    <property type="match status" value="1"/>
</dbReference>
<keyword evidence="1" id="KW-0723">Serine/threonine-protein kinase</keyword>
<dbReference type="PROSITE" id="PS00108">
    <property type="entry name" value="PROTEIN_KINASE_ST"/>
    <property type="match status" value="1"/>
</dbReference>
<dbReference type="GO" id="GO:0000776">
    <property type="term" value="C:kinetochore"/>
    <property type="evidence" value="ECO:0007669"/>
    <property type="project" value="TreeGrafter"/>
</dbReference>